<evidence type="ECO:0000256" key="1">
    <source>
        <dbReference type="SAM" id="MobiDB-lite"/>
    </source>
</evidence>
<evidence type="ECO:0000313" key="2">
    <source>
        <dbReference type="EMBL" id="GKT27564.1"/>
    </source>
</evidence>
<sequence length="223" mass="25844">MSWFQPKEEAEKRFDRRFGPTTIILCQWEKIPRQNEALPRPKEKESEEYGEEDGLYESEEEEEEEDGIFSERPIVPQSKTIPVQMSELTIIPKTQTIISKPTSPKVVPKPISMHIPPKEVDLFDFNFSMARKVPIQNEALPRPKEKESEEDGEEEEEDEIFSERPIVHQSKTIPVQMSELTIIPKTQTIISKPTSPKVVPKPISMHIPPKEVDLFDFNFSMAR</sequence>
<evidence type="ECO:0000313" key="3">
    <source>
        <dbReference type="Proteomes" id="UP001057375"/>
    </source>
</evidence>
<dbReference type="EMBL" id="BQXS01000027">
    <property type="protein sequence ID" value="GKT27564.1"/>
    <property type="molecule type" value="Genomic_DNA"/>
</dbReference>
<feature type="compositionally biased region" description="Acidic residues" evidence="1">
    <location>
        <begin position="148"/>
        <end position="160"/>
    </location>
</feature>
<gene>
    <name evidence="2" type="ORF">ADUPG1_000090</name>
</gene>
<organism evidence="2 3">
    <name type="scientific">Aduncisulcus paluster</name>
    <dbReference type="NCBI Taxonomy" id="2918883"/>
    <lineage>
        <taxon>Eukaryota</taxon>
        <taxon>Metamonada</taxon>
        <taxon>Carpediemonas-like organisms</taxon>
        <taxon>Aduncisulcus</taxon>
    </lineage>
</organism>
<accession>A0ABQ5K4Q8</accession>
<feature type="region of interest" description="Disordered" evidence="1">
    <location>
        <begin position="34"/>
        <end position="73"/>
    </location>
</feature>
<name>A0ABQ5K4Q8_9EUKA</name>
<dbReference type="Proteomes" id="UP001057375">
    <property type="component" value="Unassembled WGS sequence"/>
</dbReference>
<feature type="region of interest" description="Disordered" evidence="1">
    <location>
        <begin position="136"/>
        <end position="163"/>
    </location>
</feature>
<feature type="compositionally biased region" description="Acidic residues" evidence="1">
    <location>
        <begin position="48"/>
        <end position="68"/>
    </location>
</feature>
<feature type="non-terminal residue" evidence="2">
    <location>
        <position position="223"/>
    </location>
</feature>
<comment type="caution">
    <text evidence="2">The sequence shown here is derived from an EMBL/GenBank/DDBJ whole genome shotgun (WGS) entry which is preliminary data.</text>
</comment>
<reference evidence="2" key="1">
    <citation type="submission" date="2022-03" db="EMBL/GenBank/DDBJ databases">
        <title>Draft genome sequence of Aduncisulcus paluster, a free-living microaerophilic Fornicata.</title>
        <authorList>
            <person name="Yuyama I."/>
            <person name="Kume K."/>
            <person name="Tamura T."/>
            <person name="Inagaki Y."/>
            <person name="Hashimoto T."/>
        </authorList>
    </citation>
    <scope>NUCLEOTIDE SEQUENCE</scope>
    <source>
        <strain evidence="2">NY0171</strain>
    </source>
</reference>
<keyword evidence="3" id="KW-1185">Reference proteome</keyword>
<protein>
    <submittedName>
        <fullName evidence="2">Uncharacterized protein</fullName>
    </submittedName>
</protein>
<proteinExistence type="predicted"/>